<evidence type="ECO:0000313" key="4">
    <source>
        <dbReference type="Proteomes" id="UP000266861"/>
    </source>
</evidence>
<sequence length="73" mass="8140">MKLSTLLCLTLLIIGIMTLPVFSYPCNEIDKRDQPQGEGSRGGGGKVKRHNECDRLYKRNLGQSQTLPEQPVP</sequence>
<reference evidence="3 4" key="1">
    <citation type="submission" date="2018-08" db="EMBL/GenBank/DDBJ databases">
        <title>Genome and evolution of the arbuscular mycorrhizal fungus Diversispora epigaea (formerly Glomus versiforme) and its bacterial endosymbionts.</title>
        <authorList>
            <person name="Sun X."/>
            <person name="Fei Z."/>
            <person name="Harrison M."/>
        </authorList>
    </citation>
    <scope>NUCLEOTIDE SEQUENCE [LARGE SCALE GENOMIC DNA]</scope>
    <source>
        <strain evidence="3 4">IT104</strain>
    </source>
</reference>
<gene>
    <name evidence="3" type="ORF">Glove_299g27</name>
</gene>
<evidence type="ECO:0000256" key="2">
    <source>
        <dbReference type="SAM" id="SignalP"/>
    </source>
</evidence>
<accession>A0A397HX07</accession>
<keyword evidence="2" id="KW-0732">Signal</keyword>
<evidence type="ECO:0000313" key="3">
    <source>
        <dbReference type="EMBL" id="RHZ67765.1"/>
    </source>
</evidence>
<organism evidence="3 4">
    <name type="scientific">Diversispora epigaea</name>
    <dbReference type="NCBI Taxonomy" id="1348612"/>
    <lineage>
        <taxon>Eukaryota</taxon>
        <taxon>Fungi</taxon>
        <taxon>Fungi incertae sedis</taxon>
        <taxon>Mucoromycota</taxon>
        <taxon>Glomeromycotina</taxon>
        <taxon>Glomeromycetes</taxon>
        <taxon>Diversisporales</taxon>
        <taxon>Diversisporaceae</taxon>
        <taxon>Diversispora</taxon>
    </lineage>
</organism>
<dbReference type="EMBL" id="PQFF01000273">
    <property type="protein sequence ID" value="RHZ67765.1"/>
    <property type="molecule type" value="Genomic_DNA"/>
</dbReference>
<comment type="caution">
    <text evidence="3">The sequence shown here is derived from an EMBL/GenBank/DDBJ whole genome shotgun (WGS) entry which is preliminary data.</text>
</comment>
<feature type="region of interest" description="Disordered" evidence="1">
    <location>
        <begin position="30"/>
        <end position="50"/>
    </location>
</feature>
<proteinExistence type="predicted"/>
<feature type="chain" id="PRO_5017234102" evidence="2">
    <location>
        <begin position="24"/>
        <end position="73"/>
    </location>
</feature>
<keyword evidence="4" id="KW-1185">Reference proteome</keyword>
<feature type="signal peptide" evidence="2">
    <location>
        <begin position="1"/>
        <end position="23"/>
    </location>
</feature>
<dbReference type="Proteomes" id="UP000266861">
    <property type="component" value="Unassembled WGS sequence"/>
</dbReference>
<protein>
    <submittedName>
        <fullName evidence="3">Uncharacterized protein</fullName>
    </submittedName>
</protein>
<dbReference type="AlphaFoldDB" id="A0A397HX07"/>
<evidence type="ECO:0000256" key="1">
    <source>
        <dbReference type="SAM" id="MobiDB-lite"/>
    </source>
</evidence>
<name>A0A397HX07_9GLOM</name>